<name>A0A9P4TY58_9PEZI</name>
<feature type="compositionally biased region" description="Polar residues" evidence="2">
    <location>
        <begin position="604"/>
        <end position="621"/>
    </location>
</feature>
<feature type="compositionally biased region" description="Polar residues" evidence="2">
    <location>
        <begin position="649"/>
        <end position="659"/>
    </location>
</feature>
<feature type="compositionally biased region" description="Polar residues" evidence="2">
    <location>
        <begin position="686"/>
        <end position="698"/>
    </location>
</feature>
<evidence type="ECO:0000313" key="3">
    <source>
        <dbReference type="EMBL" id="KAF2429547.1"/>
    </source>
</evidence>
<accession>A0A9P4TY58</accession>
<gene>
    <name evidence="3" type="ORF">EJ08DRAFT_734905</name>
</gene>
<evidence type="ECO:0000313" key="4">
    <source>
        <dbReference type="Proteomes" id="UP000800235"/>
    </source>
</evidence>
<protein>
    <submittedName>
        <fullName evidence="3">Uncharacterized protein</fullName>
    </submittedName>
</protein>
<dbReference type="OrthoDB" id="5430717at2759"/>
<sequence length="721" mass="78345">MLRHAASFSNVGDVQPWRKMLPLNNKRPRTPLQLSFDDIDARDYSDRSEQNSVLLVPEPTHTKRHSRPKFLTRASQYFGATKESKQDRLGHAFGKEQPKDLESTNIDSIVDTVFARVASNLGQPLSPQNNEPILRILEAYRELKVEKMEAKVALEETLIHLNTTLDALEGERKRWREDEASYKLEIRRLEILIANGKTGLSEVTLARQQSLLKRGSNVFPQLNVDMDKENSFAFRGKPQHGSEPFGVIKEGVRAPSPSQPMSILSQSLQQASCLPDTIPYGTRPRRDSQTFLKLSPLRSEKSDPTVWTARVGGHSSSVSKSTDEFSDFSSSGGDLLPDEIDQQELTAQAIEHVAKLIAEAKGSAVDDIVEILVASINGLNELEMCESSTAGFQQLTSVQPGKRVSLDRSSHHSQDTSLSSANLAKRRKVDLIHVHTTSGSNSTSTTSSRPFSFFAGDDSTTRLIPPVSAPLPLPPTPLSSSSSEGAVHSVSQPFLRDRSPSMIPSPVLEHPLLARPRRADREDSASSLVTSFERSPCGSILGRSFSGASNATAVRKNSLRMDSSGSRRSVRKILEVPRTDSPSTDSDIGDGPGFLADARLDSGVESTSDNIGMSSSPTTDLDFSGMQIGSASRRKTGSTVGRDKPPKSTVGSSKQNSAKSLKKEKREAAKNKITGKKGSKLAGRISPTTILIQSSERNTSASSGTEASRSSSGKSEKGCRK</sequence>
<keyword evidence="1" id="KW-0175">Coiled coil</keyword>
<feature type="coiled-coil region" evidence="1">
    <location>
        <begin position="151"/>
        <end position="185"/>
    </location>
</feature>
<feature type="compositionally biased region" description="Low complexity" evidence="2">
    <location>
        <begin position="699"/>
        <end position="713"/>
    </location>
</feature>
<proteinExistence type="predicted"/>
<dbReference type="AlphaFoldDB" id="A0A9P4TY58"/>
<evidence type="ECO:0000256" key="1">
    <source>
        <dbReference type="SAM" id="Coils"/>
    </source>
</evidence>
<feature type="region of interest" description="Disordered" evidence="2">
    <location>
        <begin position="402"/>
        <end position="422"/>
    </location>
</feature>
<feature type="region of interest" description="Disordered" evidence="2">
    <location>
        <begin position="305"/>
        <end position="331"/>
    </location>
</feature>
<feature type="region of interest" description="Disordered" evidence="2">
    <location>
        <begin position="556"/>
        <end position="721"/>
    </location>
</feature>
<reference evidence="3" key="1">
    <citation type="journal article" date="2020" name="Stud. Mycol.">
        <title>101 Dothideomycetes genomes: a test case for predicting lifestyles and emergence of pathogens.</title>
        <authorList>
            <person name="Haridas S."/>
            <person name="Albert R."/>
            <person name="Binder M."/>
            <person name="Bloem J."/>
            <person name="Labutti K."/>
            <person name="Salamov A."/>
            <person name="Andreopoulos B."/>
            <person name="Baker S."/>
            <person name="Barry K."/>
            <person name="Bills G."/>
            <person name="Bluhm B."/>
            <person name="Cannon C."/>
            <person name="Castanera R."/>
            <person name="Culley D."/>
            <person name="Daum C."/>
            <person name="Ezra D."/>
            <person name="Gonzalez J."/>
            <person name="Henrissat B."/>
            <person name="Kuo A."/>
            <person name="Liang C."/>
            <person name="Lipzen A."/>
            <person name="Lutzoni F."/>
            <person name="Magnuson J."/>
            <person name="Mondo S."/>
            <person name="Nolan M."/>
            <person name="Ohm R."/>
            <person name="Pangilinan J."/>
            <person name="Park H.-J."/>
            <person name="Ramirez L."/>
            <person name="Alfaro M."/>
            <person name="Sun H."/>
            <person name="Tritt A."/>
            <person name="Yoshinaga Y."/>
            <person name="Zwiers L.-H."/>
            <person name="Turgeon B."/>
            <person name="Goodwin S."/>
            <person name="Spatafora J."/>
            <person name="Crous P."/>
            <person name="Grigoriev I."/>
        </authorList>
    </citation>
    <scope>NUCLEOTIDE SEQUENCE</scope>
    <source>
        <strain evidence="3">CBS 130266</strain>
    </source>
</reference>
<feature type="compositionally biased region" description="Basic and acidic residues" evidence="2">
    <location>
        <begin position="404"/>
        <end position="414"/>
    </location>
</feature>
<comment type="caution">
    <text evidence="3">The sequence shown here is derived from an EMBL/GenBank/DDBJ whole genome shotgun (WGS) entry which is preliminary data.</text>
</comment>
<organism evidence="3 4">
    <name type="scientific">Tothia fuscella</name>
    <dbReference type="NCBI Taxonomy" id="1048955"/>
    <lineage>
        <taxon>Eukaryota</taxon>
        <taxon>Fungi</taxon>
        <taxon>Dikarya</taxon>
        <taxon>Ascomycota</taxon>
        <taxon>Pezizomycotina</taxon>
        <taxon>Dothideomycetes</taxon>
        <taxon>Pleosporomycetidae</taxon>
        <taxon>Venturiales</taxon>
        <taxon>Cylindrosympodiaceae</taxon>
        <taxon>Tothia</taxon>
    </lineage>
</organism>
<dbReference type="Proteomes" id="UP000800235">
    <property type="component" value="Unassembled WGS sequence"/>
</dbReference>
<keyword evidence="4" id="KW-1185">Reference proteome</keyword>
<evidence type="ECO:0000256" key="2">
    <source>
        <dbReference type="SAM" id="MobiDB-lite"/>
    </source>
</evidence>
<dbReference type="EMBL" id="MU007046">
    <property type="protein sequence ID" value="KAF2429547.1"/>
    <property type="molecule type" value="Genomic_DNA"/>
</dbReference>